<comment type="caution">
    <text evidence="3">The sequence shown here is derived from an EMBL/GenBank/DDBJ whole genome shotgun (WGS) entry which is preliminary data.</text>
</comment>
<accession>A0ABM8U9C4</accession>
<dbReference type="SUPFAM" id="SSF52096">
    <property type="entry name" value="ClpP/crotonase"/>
    <property type="match status" value="1"/>
</dbReference>
<proteinExistence type="inferred from homology"/>
<dbReference type="InterPro" id="IPR018376">
    <property type="entry name" value="Enoyl-CoA_hyd/isom_CS"/>
</dbReference>
<dbReference type="Gene3D" id="3.90.226.10">
    <property type="entry name" value="2-enoyl-CoA Hydratase, Chain A, domain 1"/>
    <property type="match status" value="1"/>
</dbReference>
<evidence type="ECO:0000256" key="2">
    <source>
        <dbReference type="RuleBase" id="RU003707"/>
    </source>
</evidence>
<dbReference type="EC" id="4.2.1.150" evidence="3"/>
<dbReference type="EMBL" id="CAJQYY010000032">
    <property type="protein sequence ID" value="CAG4918950.1"/>
    <property type="molecule type" value="Genomic_DNA"/>
</dbReference>
<dbReference type="PROSITE" id="PS00166">
    <property type="entry name" value="ENOYL_COA_HYDRATASE"/>
    <property type="match status" value="1"/>
</dbReference>
<dbReference type="InterPro" id="IPR014748">
    <property type="entry name" value="Enoyl-CoA_hydra_C"/>
</dbReference>
<keyword evidence="3" id="KW-0456">Lyase</keyword>
<dbReference type="InterPro" id="IPR029045">
    <property type="entry name" value="ClpP/crotonase-like_dom_sf"/>
</dbReference>
<dbReference type="Gene3D" id="1.10.12.10">
    <property type="entry name" value="Lyase 2-enoyl-coa Hydratase, Chain A, domain 2"/>
    <property type="match status" value="1"/>
</dbReference>
<dbReference type="RefSeq" id="WP_228982572.1">
    <property type="nucleotide sequence ID" value="NZ_CAJQYY010000032.1"/>
</dbReference>
<dbReference type="Pfam" id="PF00378">
    <property type="entry name" value="ECH_1"/>
    <property type="match status" value="1"/>
</dbReference>
<comment type="similarity">
    <text evidence="1 2">Belongs to the enoyl-CoA hydratase/isomerase family.</text>
</comment>
<dbReference type="CDD" id="cd06558">
    <property type="entry name" value="crotonase-like"/>
    <property type="match status" value="1"/>
</dbReference>
<dbReference type="InterPro" id="IPR001753">
    <property type="entry name" value="Enoyl-CoA_hydra/iso"/>
</dbReference>
<gene>
    <name evidence="3" type="primary">crt_1</name>
    <name evidence="3" type="ORF">R54767_04559</name>
</gene>
<keyword evidence="4" id="KW-1185">Reference proteome</keyword>
<dbReference type="PANTHER" id="PTHR43459">
    <property type="entry name" value="ENOYL-COA HYDRATASE"/>
    <property type="match status" value="1"/>
</dbReference>
<dbReference type="GO" id="GO:0018812">
    <property type="term" value="F:3-hydroxyacyl-CoA dehydratase activity"/>
    <property type="evidence" value="ECO:0007669"/>
    <property type="project" value="UniProtKB-EC"/>
</dbReference>
<evidence type="ECO:0000256" key="1">
    <source>
        <dbReference type="ARBA" id="ARBA00005254"/>
    </source>
</evidence>
<dbReference type="PANTHER" id="PTHR43459:SF1">
    <property type="entry name" value="EG:BACN32G11.4 PROTEIN"/>
    <property type="match status" value="1"/>
</dbReference>
<sequence>MNCPDDLIHSNSPLLSWRDGAIAHLRFNRPAALNAIDLATAQAFRSACEVLAEDREVRAVVISGAGRAFIAGGDVASLREDPVANAQKGIALVHAGVSILAALEAPVIASVHGAVAGGGLGIMLGCDLTIAAEGTRFSLAYPNLGASCDCSTSWVLPRVVGLRKALEIALLDGMFDADEALRLGVVNRVVPADRLEQEAGALAARLASGPTRALGQLKRLMCDSFERSFDEQLAAEAEAFVQCASTADFREGVGAFVEKRTPCFRGE</sequence>
<evidence type="ECO:0000313" key="4">
    <source>
        <dbReference type="Proteomes" id="UP000789752"/>
    </source>
</evidence>
<dbReference type="Proteomes" id="UP000789752">
    <property type="component" value="Unassembled WGS sequence"/>
</dbReference>
<protein>
    <submittedName>
        <fullName evidence="3">Short-chain-enoyl-CoA hydratase</fullName>
        <ecNumber evidence="3">4.2.1.150</ecNumber>
    </submittedName>
</protein>
<name>A0ABM8U9C4_9BURK</name>
<organism evidence="3 4">
    <name type="scientific">Paraburkholderia gardini</name>
    <dbReference type="NCBI Taxonomy" id="2823469"/>
    <lineage>
        <taxon>Bacteria</taxon>
        <taxon>Pseudomonadati</taxon>
        <taxon>Pseudomonadota</taxon>
        <taxon>Betaproteobacteria</taxon>
        <taxon>Burkholderiales</taxon>
        <taxon>Burkholderiaceae</taxon>
        <taxon>Paraburkholderia</taxon>
    </lineage>
</organism>
<reference evidence="3 4" key="1">
    <citation type="submission" date="2021-04" db="EMBL/GenBank/DDBJ databases">
        <authorList>
            <person name="Vanwijnsberghe S."/>
        </authorList>
    </citation>
    <scope>NUCLEOTIDE SEQUENCE [LARGE SCALE GENOMIC DNA]</scope>
    <source>
        <strain evidence="3 4">LMG 32171</strain>
    </source>
</reference>
<evidence type="ECO:0000313" key="3">
    <source>
        <dbReference type="EMBL" id="CAG4918950.1"/>
    </source>
</evidence>